<dbReference type="SUPFAM" id="SSF53474">
    <property type="entry name" value="alpha/beta-Hydrolases"/>
    <property type="match status" value="1"/>
</dbReference>
<dbReference type="Proteomes" id="UP000076359">
    <property type="component" value="Unassembled WGS sequence"/>
</dbReference>
<dbReference type="PANTHER" id="PTHR11614">
    <property type="entry name" value="PHOSPHOLIPASE-RELATED"/>
    <property type="match status" value="1"/>
</dbReference>
<proteinExistence type="predicted"/>
<evidence type="ECO:0000313" key="5">
    <source>
        <dbReference type="Proteomes" id="UP000027581"/>
    </source>
</evidence>
<dbReference type="AlphaFoldDB" id="A0A060RT33"/>
<evidence type="ECO:0000313" key="6">
    <source>
        <dbReference type="Proteomes" id="UP000076359"/>
    </source>
</evidence>
<dbReference type="InterPro" id="IPR022742">
    <property type="entry name" value="Hydrolase_4"/>
</dbReference>
<protein>
    <submittedName>
        <fullName evidence="3">Alpha/beta hydrolase, putative</fullName>
        <ecNumber evidence="3">3.1.1.23</ecNumber>
    </submittedName>
</protein>
<dbReference type="GO" id="GO:0047372">
    <property type="term" value="F:monoacylglycerol lipase activity"/>
    <property type="evidence" value="ECO:0007669"/>
    <property type="project" value="UniProtKB-EC"/>
</dbReference>
<dbReference type="EMBL" id="LVLA01000011">
    <property type="protein sequence ID" value="KYN97464.1"/>
    <property type="molecule type" value="Genomic_DNA"/>
</dbReference>
<dbReference type="KEGG" id="prei:PRSY57_1001000"/>
<sequence>MLNFRRWSSIICKELMIKINIKSNEYKLFSIYFKNDKKNTKNCLVPTVSKRITMTVLGMIYLLIKDVALIEHKKISQLKIVDRYTRKLAEALKDDENFEKLLLSNDIYDKTGNKSNVNDHENVKEETTSDVYYDNNEDELSSHIPDVNYDIIKRLIYDESKKYYLNEKNKEEIRNAEKKFKNILNEEKHDKDDYIIFDDGNPEVHFFTNKDNMKIARYAWYVPNAKAHIFALHGITSHLRNEYLNYYGRPKWVNQKRNTNEGNIKNDNGSTKKGKCESCDINELKKNVSSENTSLKSASVHSIMSDTEKEKNDLKKNVHSESSVSEMNFRTYIDDKKVLLIDESDNNDNVDSNLYYCSYCGLSDYCNCGERTLSYENSWIQKFNDNQFSFFGIDNQSHGLSDGFRDERCFVDDFENFVLDAVQGLEIFIKELKEKNDVKPIIIMGTSMGGCIALKMFEYIHKLNKEWKSQIKSLVLISPMISVERQKSKFTNRILISIGNLLKRFYPLLKLDVKEGGSKYPWIKYDNEIDPFQYSDGLKVGMASECVKAADNCMKHNILKYIDKSNVDIMILQSKYDVTVDPTGTVNFMKEMIDLYNGKTNKNSNNKDINDTKNKENVERTNLKEFNKNDEKKEVSADDMDVSNSSELLDWDNEPCKHLEDYTVLAGNKLESHNHLWKSCNHGYYKNFKKKIKSKKNNKNDSDNEEKKFKHLSAHILNYGSHSLACEPETEESVDILVNWLNNIYP</sequence>
<keyword evidence="5" id="KW-1185">Reference proteome</keyword>
<evidence type="ECO:0000256" key="1">
    <source>
        <dbReference type="SAM" id="MobiDB-lite"/>
    </source>
</evidence>
<feature type="domain" description="Serine aminopeptidase S33" evidence="2">
    <location>
        <begin position="373"/>
        <end position="592"/>
    </location>
</feature>
<evidence type="ECO:0000313" key="3">
    <source>
        <dbReference type="EMBL" id="CDO64447.1"/>
    </source>
</evidence>
<reference evidence="3" key="1">
    <citation type="submission" date="2014-01" db="EMBL/GenBank/DDBJ databases">
        <authorList>
            <person name="Aslett M."/>
        </authorList>
    </citation>
    <scope>NUCLEOTIDE SEQUENCE</scope>
    <source>
        <strain evidence="3">CDC</strain>
    </source>
</reference>
<reference evidence="4 6" key="3">
    <citation type="journal article" date="2016" name="Nat. Commun.">
        <title>Genomes of cryptic chimpanzee Plasmodium species reveal key evolutionary events leading to human malaria.</title>
        <authorList>
            <person name="Sundararaman S.A."/>
            <person name="Plenderleith L.J."/>
            <person name="Liu W."/>
            <person name="Loy D.E."/>
            <person name="Learn G.H."/>
            <person name="Li Y."/>
            <person name="Shaw K.S."/>
            <person name="Ayouba A."/>
            <person name="Peeters M."/>
            <person name="Speede S."/>
            <person name="Shaw G.M."/>
            <person name="Bushman F.D."/>
            <person name="Brisson D."/>
            <person name="Rayner J.C."/>
            <person name="Sharp P.M."/>
            <person name="Hahn B.H."/>
        </authorList>
    </citation>
    <scope>NUCLEOTIDE SEQUENCE [LARGE SCALE GENOMIC DNA]</scope>
    <source>
        <strain evidence="4 6">SY57</strain>
    </source>
</reference>
<dbReference type="EMBL" id="HG810771">
    <property type="protein sequence ID" value="CDO64447.1"/>
    <property type="molecule type" value="Genomic_DNA"/>
</dbReference>
<evidence type="ECO:0000259" key="2">
    <source>
        <dbReference type="Pfam" id="PF12146"/>
    </source>
</evidence>
<dbReference type="EC" id="3.1.1.23" evidence="3"/>
<dbReference type="InterPro" id="IPR051044">
    <property type="entry name" value="MAG_DAG_Lipase"/>
</dbReference>
<dbReference type="FunFam" id="3.40.50.1820:FF:000104">
    <property type="entry name" value="Alpha/beta hydrolase, putative"/>
    <property type="match status" value="1"/>
</dbReference>
<reference evidence="3" key="2">
    <citation type="submission" date="2014-05" db="EMBL/GenBank/DDBJ databases">
        <title>The genome sequences of chimpanzee malaria parasites reveal the path to human adaptation.</title>
        <authorList>
            <person name="Otto T.D."/>
            <person name="Rayner J.C."/>
            <person name="Boehme U."/>
            <person name="Pain A."/>
            <person name="Spottiswoode N."/>
            <person name="Sanders M."/>
            <person name="Quail M."/>
            <person name="Ollomo B."/>
            <person name="Renaud F."/>
            <person name="Thomas A.W."/>
            <person name="Prugnolle F."/>
            <person name="Conway D.J."/>
            <person name="Newbold C."/>
            <person name="Berriman M."/>
        </authorList>
    </citation>
    <scope>NUCLEOTIDE SEQUENCE [LARGE SCALE GENOMIC DNA]</scope>
    <source>
        <strain evidence="3">CDC</strain>
    </source>
</reference>
<dbReference type="Proteomes" id="UP000027581">
    <property type="component" value="Unassembled WGS sequence"/>
</dbReference>
<gene>
    <name evidence="3" type="ORF">PRCDC_1001000</name>
    <name evidence="4" type="ORF">PRSY57_1001000</name>
</gene>
<dbReference type="VEuPathDB" id="PlasmoDB:PRG01_1000200"/>
<evidence type="ECO:0000313" key="4">
    <source>
        <dbReference type="EMBL" id="KYN97464.1"/>
    </source>
</evidence>
<organism evidence="3 5">
    <name type="scientific">Plasmodium reichenowi</name>
    <dbReference type="NCBI Taxonomy" id="5854"/>
    <lineage>
        <taxon>Eukaryota</taxon>
        <taxon>Sar</taxon>
        <taxon>Alveolata</taxon>
        <taxon>Apicomplexa</taxon>
        <taxon>Aconoidasida</taxon>
        <taxon>Haemosporida</taxon>
        <taxon>Plasmodiidae</taxon>
        <taxon>Plasmodium</taxon>
        <taxon>Plasmodium (Laverania)</taxon>
    </lineage>
</organism>
<dbReference type="RefSeq" id="XP_012763054.1">
    <property type="nucleotide sequence ID" value="XM_012907600.2"/>
</dbReference>
<feature type="compositionally biased region" description="Polar residues" evidence="1">
    <location>
        <begin position="256"/>
        <end position="271"/>
    </location>
</feature>
<dbReference type="InterPro" id="IPR029058">
    <property type="entry name" value="AB_hydrolase_fold"/>
</dbReference>
<dbReference type="GeneID" id="24531216"/>
<dbReference type="Pfam" id="PF12146">
    <property type="entry name" value="Hydrolase_4"/>
    <property type="match status" value="1"/>
</dbReference>
<name>A0A060RT33_PLARE</name>
<accession>A0A060RT33</accession>
<feature type="region of interest" description="Disordered" evidence="1">
    <location>
        <begin position="256"/>
        <end position="275"/>
    </location>
</feature>
<dbReference type="Gene3D" id="3.40.50.1820">
    <property type="entry name" value="alpha/beta hydrolase"/>
    <property type="match status" value="1"/>
</dbReference>
<dbReference type="VEuPathDB" id="PlasmoDB:PRCDC_1001000"/>
<keyword evidence="3" id="KW-0378">Hydrolase</keyword>